<organism evidence="2 3">
    <name type="scientific">Cytobacillus mangrovibacter</name>
    <dbReference type="NCBI Taxonomy" id="3299024"/>
    <lineage>
        <taxon>Bacteria</taxon>
        <taxon>Bacillati</taxon>
        <taxon>Bacillota</taxon>
        <taxon>Bacilli</taxon>
        <taxon>Bacillales</taxon>
        <taxon>Bacillaceae</taxon>
        <taxon>Cytobacillus</taxon>
    </lineage>
</organism>
<evidence type="ECO:0008006" key="4">
    <source>
        <dbReference type="Google" id="ProtNLM"/>
    </source>
</evidence>
<evidence type="ECO:0000313" key="3">
    <source>
        <dbReference type="Proteomes" id="UP001601058"/>
    </source>
</evidence>
<sequence length="309" mass="34788">MFSQYFGHYLLNKGLINAEQLKHALELQKTTYVKFGVIAVDEGLLTSAQVEEIHEKQKQQDKRFGEIAVELGLLTNEQVDYMLSAQKKNHLFLAQAIVDQNYMTMDAFTNALNEYKQLYSLSDEKFEAIKNGDIDAIVGSLLHMNQPEKEGYAQYLSLFVKNVIRFIDDQVYVEEHSLTGSVKADWLVSQGITGEKPLWTAIAADELVFLEIASVFAEEELTVVNELAQASVSEFLNLHNGIFLVNMSNKGIELNMKPQRVDEASAVSLLEDNGLCVTIHTSKGDFQLILTHLPELIAISNEQRENQVV</sequence>
<accession>A0ABW6JYU4</accession>
<dbReference type="EMBL" id="JBIACJ010000003">
    <property type="protein sequence ID" value="MFE8696230.1"/>
    <property type="molecule type" value="Genomic_DNA"/>
</dbReference>
<keyword evidence="3" id="KW-1185">Reference proteome</keyword>
<protein>
    <recommendedName>
        <fullName evidence="4">Chemotaxis protein CheX</fullName>
    </recommendedName>
</protein>
<keyword evidence="1" id="KW-0145">Chemotaxis</keyword>
<proteinExistence type="predicted"/>
<dbReference type="Proteomes" id="UP001601058">
    <property type="component" value="Unassembled WGS sequence"/>
</dbReference>
<reference evidence="2 3" key="1">
    <citation type="submission" date="2024-08" db="EMBL/GenBank/DDBJ databases">
        <title>Two novel Cytobacillus novel species.</title>
        <authorList>
            <person name="Liu G."/>
        </authorList>
    </citation>
    <scope>NUCLEOTIDE SEQUENCE [LARGE SCALE GENOMIC DNA]</scope>
    <source>
        <strain evidence="2 3">FJAT-53684</strain>
    </source>
</reference>
<dbReference type="InterPro" id="IPR028976">
    <property type="entry name" value="CheC-like_sf"/>
</dbReference>
<name>A0ABW6JYU4_9BACI</name>
<dbReference type="RefSeq" id="WP_389217798.1">
    <property type="nucleotide sequence ID" value="NZ_JBIACJ010000003.1"/>
</dbReference>
<dbReference type="SUPFAM" id="SSF103039">
    <property type="entry name" value="CheC-like"/>
    <property type="match status" value="1"/>
</dbReference>
<dbReference type="Gene3D" id="3.40.1550.10">
    <property type="entry name" value="CheC-like"/>
    <property type="match status" value="1"/>
</dbReference>
<dbReference type="InterPro" id="IPR037257">
    <property type="entry name" value="T2SS_E_N_sf"/>
</dbReference>
<evidence type="ECO:0000313" key="2">
    <source>
        <dbReference type="EMBL" id="MFE8696230.1"/>
    </source>
</evidence>
<evidence type="ECO:0000256" key="1">
    <source>
        <dbReference type="ARBA" id="ARBA00022500"/>
    </source>
</evidence>
<gene>
    <name evidence="2" type="ORF">ACFYKT_07670</name>
</gene>
<dbReference type="SUPFAM" id="SSF160246">
    <property type="entry name" value="EspE N-terminal domain-like"/>
    <property type="match status" value="2"/>
</dbReference>
<comment type="caution">
    <text evidence="2">The sequence shown here is derived from an EMBL/GenBank/DDBJ whole genome shotgun (WGS) entry which is preliminary data.</text>
</comment>